<reference evidence="1 2" key="1">
    <citation type="submission" date="2018-02" db="EMBL/GenBank/DDBJ databases">
        <title>The genomes of Aspergillus section Nigri reveals drivers in fungal speciation.</title>
        <authorList>
            <consortium name="DOE Joint Genome Institute"/>
            <person name="Vesth T.C."/>
            <person name="Nybo J."/>
            <person name="Theobald S."/>
            <person name="Brandl J."/>
            <person name="Frisvad J.C."/>
            <person name="Nielsen K.F."/>
            <person name="Lyhne E.K."/>
            <person name="Kogle M.E."/>
            <person name="Kuo A."/>
            <person name="Riley R."/>
            <person name="Clum A."/>
            <person name="Nolan M."/>
            <person name="Lipzen A."/>
            <person name="Salamov A."/>
            <person name="Henrissat B."/>
            <person name="Wiebenga A."/>
            <person name="De vries R.P."/>
            <person name="Grigoriev I.V."/>
            <person name="Mortensen U.H."/>
            <person name="Andersen M.R."/>
            <person name="Baker S.E."/>
        </authorList>
    </citation>
    <scope>NUCLEOTIDE SEQUENCE [LARGE SCALE GENOMIC DNA]</scope>
    <source>
        <strain evidence="1 2">CBS 121593</strain>
    </source>
</reference>
<dbReference type="AlphaFoldDB" id="A0A395GYM4"/>
<dbReference type="Proteomes" id="UP000249402">
    <property type="component" value="Unassembled WGS sequence"/>
</dbReference>
<dbReference type="EMBL" id="KZ824440">
    <property type="protein sequence ID" value="RAL00423.1"/>
    <property type="molecule type" value="Genomic_DNA"/>
</dbReference>
<evidence type="ECO:0000313" key="2">
    <source>
        <dbReference type="Proteomes" id="UP000249402"/>
    </source>
</evidence>
<sequence length="180" mass="19972">MLPNGIMLFPCLDFAGSAPTQRLLPEEILVEEPLDLELYQANRADRSIRYPSHRIPTGGHDRRLGESCREQVPGEIAGSGGQQTQREAGQQTCKDRLNIPWGKVQIRGIETLGIADRPGQVEIAESRDRVCLRIRLGSVTVPGQAQVGNQHRSLTNLKGNKPKLFVPSIQHKTHRQSARS</sequence>
<accession>A0A395GYM4</accession>
<keyword evidence="2" id="KW-1185">Reference proteome</keyword>
<name>A0A395GYM4_9EURO</name>
<dbReference type="VEuPathDB" id="FungiDB:BO80DRAFT_97770"/>
<dbReference type="RefSeq" id="XP_025574750.1">
    <property type="nucleotide sequence ID" value="XM_025724980.1"/>
</dbReference>
<proteinExistence type="predicted"/>
<evidence type="ECO:0000313" key="1">
    <source>
        <dbReference type="EMBL" id="RAL00423.1"/>
    </source>
</evidence>
<gene>
    <name evidence="1" type="ORF">BO80DRAFT_97770</name>
</gene>
<organism evidence="1 2">
    <name type="scientific">Aspergillus ibericus CBS 121593</name>
    <dbReference type="NCBI Taxonomy" id="1448316"/>
    <lineage>
        <taxon>Eukaryota</taxon>
        <taxon>Fungi</taxon>
        <taxon>Dikarya</taxon>
        <taxon>Ascomycota</taxon>
        <taxon>Pezizomycotina</taxon>
        <taxon>Eurotiomycetes</taxon>
        <taxon>Eurotiomycetidae</taxon>
        <taxon>Eurotiales</taxon>
        <taxon>Aspergillaceae</taxon>
        <taxon>Aspergillus</taxon>
        <taxon>Aspergillus subgen. Circumdati</taxon>
    </lineage>
</organism>
<protein>
    <submittedName>
        <fullName evidence="1">Uncharacterized protein</fullName>
    </submittedName>
</protein>
<dbReference type="GeneID" id="37229845"/>